<evidence type="ECO:0000313" key="6">
    <source>
        <dbReference type="EMBL" id="EKF41368.1"/>
    </source>
</evidence>
<dbReference type="InterPro" id="IPR016167">
    <property type="entry name" value="FAD-bd_PCMH_sub1"/>
</dbReference>
<evidence type="ECO:0000256" key="2">
    <source>
        <dbReference type="ARBA" id="ARBA00008000"/>
    </source>
</evidence>
<dbReference type="InterPro" id="IPR016164">
    <property type="entry name" value="FAD-linked_Oxase-like_C"/>
</dbReference>
<dbReference type="Gene3D" id="3.30.70.2740">
    <property type="match status" value="1"/>
</dbReference>
<dbReference type="PANTHER" id="PTHR43716">
    <property type="entry name" value="D-2-HYDROXYGLUTARATE DEHYDROGENASE, MITOCHONDRIAL"/>
    <property type="match status" value="1"/>
</dbReference>
<dbReference type="InterPro" id="IPR036318">
    <property type="entry name" value="FAD-bd_PCMH-like_sf"/>
</dbReference>
<dbReference type="PANTHER" id="PTHR43716:SF2">
    <property type="entry name" value="BLL6224 PROTEIN"/>
    <property type="match status" value="1"/>
</dbReference>
<dbReference type="InterPro" id="IPR016171">
    <property type="entry name" value="Vanillyl_alc_oxidase_C-sub2"/>
</dbReference>
<organism evidence="6 7">
    <name type="scientific">Nitratireductor indicus C115</name>
    <dbReference type="NCBI Taxonomy" id="1231190"/>
    <lineage>
        <taxon>Bacteria</taxon>
        <taxon>Pseudomonadati</taxon>
        <taxon>Pseudomonadota</taxon>
        <taxon>Alphaproteobacteria</taxon>
        <taxon>Hyphomicrobiales</taxon>
        <taxon>Phyllobacteriaceae</taxon>
        <taxon>Nitratireductor</taxon>
    </lineage>
</organism>
<dbReference type="Gene3D" id="3.30.70.2190">
    <property type="match status" value="1"/>
</dbReference>
<evidence type="ECO:0000259" key="5">
    <source>
        <dbReference type="PROSITE" id="PS51387"/>
    </source>
</evidence>
<comment type="similarity">
    <text evidence="2">Belongs to the FAD-binding oxidoreductase/transferase type 4 family.</text>
</comment>
<evidence type="ECO:0000256" key="1">
    <source>
        <dbReference type="ARBA" id="ARBA00001974"/>
    </source>
</evidence>
<dbReference type="GO" id="GO:0003824">
    <property type="term" value="F:catalytic activity"/>
    <property type="evidence" value="ECO:0007669"/>
    <property type="project" value="InterPro"/>
</dbReference>
<keyword evidence="7" id="KW-1185">Reference proteome</keyword>
<dbReference type="AlphaFoldDB" id="K2N1K6"/>
<dbReference type="Pfam" id="PF02913">
    <property type="entry name" value="FAD-oxidase_C"/>
    <property type="match status" value="1"/>
</dbReference>
<dbReference type="InterPro" id="IPR016169">
    <property type="entry name" value="FAD-bd_PCMH_sub2"/>
</dbReference>
<dbReference type="InterPro" id="IPR006094">
    <property type="entry name" value="Oxid_FAD_bind_N"/>
</dbReference>
<gene>
    <name evidence="6" type="ORF">NA8A_15991</name>
</gene>
<dbReference type="SUPFAM" id="SSF56176">
    <property type="entry name" value="FAD-binding/transporter-associated domain-like"/>
    <property type="match status" value="1"/>
</dbReference>
<sequence>MTIDPTVLDRFVAIVGERHALRDANEIEPYVMEPRGLYGGATKLVLRPGSVEEISRIMQLANETRTEIVPQGGNTGLVGGQMPDRGGNQIVLSLSRLNRIREIDVASNTATVEAGVVLQVLQEAVAGKDRLFPLSLGSQGSCQIGGNLSSNAGGVGALAYGTARDLCLGVEVVLPTGEVLDDLRKLKKDNTGYELKDLFVGGEGTLGIITAAVVKLFPMPKGRELAWAALPSPEDALRFFEMANEKAGSALTAFELIERTPLAFALKHIPGAVDPLSEEHPWYVMVEISSSRSDDDAKMLMEEILTVAFEEGLVTDAAIAQNEAQSATFRHLRESLSEAQRPEGGSIKHDISVPVARIPEFLELAGKAVQGVSPGARVACFGHMGDGNLHYNVSQPEGADKEEYLKLYRPMNEAVHAIVRELGGSFSAEHGIGTLKRDELLATQSGIATDLMRRIKKAFDPAGILNPGKVI</sequence>
<dbReference type="RefSeq" id="WP_009451384.1">
    <property type="nucleotide sequence ID" value="NZ_AMSI01000011.1"/>
</dbReference>
<evidence type="ECO:0000313" key="7">
    <source>
        <dbReference type="Proteomes" id="UP000007374"/>
    </source>
</evidence>
<dbReference type="GO" id="GO:0071949">
    <property type="term" value="F:FAD binding"/>
    <property type="evidence" value="ECO:0007669"/>
    <property type="project" value="InterPro"/>
</dbReference>
<protein>
    <submittedName>
        <fullName evidence="6">FAD linked oxidase-like protein</fullName>
    </submittedName>
</protein>
<dbReference type="Gene3D" id="1.10.45.10">
    <property type="entry name" value="Vanillyl-alcohol Oxidase, Chain A, domain 4"/>
    <property type="match status" value="1"/>
</dbReference>
<dbReference type="STRING" id="721133.SAMN05216176_111110"/>
<reference evidence="6 7" key="1">
    <citation type="journal article" date="2012" name="J. Bacteriol.">
        <title>Genome Sequence of Nitratireductor indicus Type Strain C115.</title>
        <authorList>
            <person name="Lai Q."/>
            <person name="Li G."/>
            <person name="Yu Z."/>
            <person name="Shao Z."/>
        </authorList>
    </citation>
    <scope>NUCLEOTIDE SEQUENCE [LARGE SCALE GENOMIC DNA]</scope>
    <source>
        <strain evidence="6 7">C115</strain>
    </source>
</reference>
<dbReference type="Pfam" id="PF01565">
    <property type="entry name" value="FAD_binding_4"/>
    <property type="match status" value="1"/>
</dbReference>
<dbReference type="InterPro" id="IPR051264">
    <property type="entry name" value="FAD-oxidored/transferase_4"/>
</dbReference>
<dbReference type="SUPFAM" id="SSF55103">
    <property type="entry name" value="FAD-linked oxidases, C-terminal domain"/>
    <property type="match status" value="1"/>
</dbReference>
<comment type="caution">
    <text evidence="6">The sequence shown here is derived from an EMBL/GenBank/DDBJ whole genome shotgun (WGS) entry which is preliminary data.</text>
</comment>
<comment type="cofactor">
    <cofactor evidence="1">
        <name>FAD</name>
        <dbReference type="ChEBI" id="CHEBI:57692"/>
    </cofactor>
</comment>
<dbReference type="eggNOG" id="COG0277">
    <property type="taxonomic scope" value="Bacteria"/>
</dbReference>
<name>K2N1K6_9HYPH</name>
<dbReference type="InterPro" id="IPR016166">
    <property type="entry name" value="FAD-bd_PCMH"/>
</dbReference>
<dbReference type="EMBL" id="AMSI01000011">
    <property type="protein sequence ID" value="EKF41368.1"/>
    <property type="molecule type" value="Genomic_DNA"/>
</dbReference>
<evidence type="ECO:0000256" key="3">
    <source>
        <dbReference type="ARBA" id="ARBA00022630"/>
    </source>
</evidence>
<dbReference type="PROSITE" id="PS51387">
    <property type="entry name" value="FAD_PCMH"/>
    <property type="match status" value="1"/>
</dbReference>
<dbReference type="InterPro" id="IPR004113">
    <property type="entry name" value="FAD-bd_oxidored_4_C"/>
</dbReference>
<dbReference type="PATRIC" id="fig|1231190.3.peg.3311"/>
<dbReference type="OrthoDB" id="9809290at2"/>
<proteinExistence type="inferred from homology"/>
<dbReference type="GO" id="GO:0022904">
    <property type="term" value="P:respiratory electron transport chain"/>
    <property type="evidence" value="ECO:0007669"/>
    <property type="project" value="TreeGrafter"/>
</dbReference>
<dbReference type="FunFam" id="1.10.45.10:FF:000001">
    <property type="entry name" value="D-lactate dehydrogenase mitochondrial"/>
    <property type="match status" value="1"/>
</dbReference>
<evidence type="ECO:0000256" key="4">
    <source>
        <dbReference type="ARBA" id="ARBA00022827"/>
    </source>
</evidence>
<dbReference type="Proteomes" id="UP000007374">
    <property type="component" value="Unassembled WGS sequence"/>
</dbReference>
<accession>K2N1K6</accession>
<dbReference type="Gene3D" id="3.30.465.10">
    <property type="match status" value="1"/>
</dbReference>
<keyword evidence="4" id="KW-0274">FAD</keyword>
<feature type="domain" description="FAD-binding PCMH-type" evidence="5">
    <location>
        <begin position="38"/>
        <end position="219"/>
    </location>
</feature>
<dbReference type="Gene3D" id="3.30.43.10">
    <property type="entry name" value="Uridine Diphospho-n-acetylenolpyruvylglucosamine Reductase, domain 2"/>
    <property type="match status" value="1"/>
</dbReference>
<keyword evidence="3" id="KW-0285">Flavoprotein</keyword>